<feature type="signal peptide" evidence="1">
    <location>
        <begin position="1"/>
        <end position="18"/>
    </location>
</feature>
<accession>A0A5M9R946</accession>
<organism evidence="2 3">
    <name type="scientific">Morganella psychrotolerans</name>
    <dbReference type="NCBI Taxonomy" id="368603"/>
    <lineage>
        <taxon>Bacteria</taxon>
        <taxon>Pseudomonadati</taxon>
        <taxon>Pseudomonadota</taxon>
        <taxon>Gammaproteobacteria</taxon>
        <taxon>Enterobacterales</taxon>
        <taxon>Morganellaceae</taxon>
        <taxon>Morganella</taxon>
    </lineage>
</organism>
<dbReference type="Proteomes" id="UP000322181">
    <property type="component" value="Unassembled WGS sequence"/>
</dbReference>
<feature type="chain" id="PRO_5024411417" description="Adhesin" evidence="1">
    <location>
        <begin position="19"/>
        <end position="122"/>
    </location>
</feature>
<comment type="caution">
    <text evidence="2">The sequence shown here is derived from an EMBL/GenBank/DDBJ whole genome shotgun (WGS) entry which is preliminary data.</text>
</comment>
<gene>
    <name evidence="2" type="ORF">F4V73_01590</name>
</gene>
<sequence>MRKLLVLTCFFLTLNSFAGTSNAATSETTTALKVFCDSKNREFIPDREITDIFGVANKDVLGGISITGLNGINKNFHVGKDDYYLFNVAKSAHFIRNKVNICVDNTFNNMGYYDHLIGIEYK</sequence>
<name>A0A5M9R946_9GAMM</name>
<dbReference type="AlphaFoldDB" id="A0A5M9R946"/>
<dbReference type="RefSeq" id="WP_150384579.1">
    <property type="nucleotide sequence ID" value="NZ_BAAAFS010000001.1"/>
</dbReference>
<evidence type="ECO:0000256" key="1">
    <source>
        <dbReference type="SAM" id="SignalP"/>
    </source>
</evidence>
<proteinExistence type="predicted"/>
<evidence type="ECO:0000313" key="2">
    <source>
        <dbReference type="EMBL" id="KAA8716608.1"/>
    </source>
</evidence>
<keyword evidence="1" id="KW-0732">Signal</keyword>
<reference evidence="2 3" key="1">
    <citation type="submission" date="2019-09" db="EMBL/GenBank/DDBJ databases">
        <title>Draft genome sequence of various Type strains from the CCUG.</title>
        <authorList>
            <person name="Pineiro-Iglesias B."/>
            <person name="Tunovic T."/>
            <person name="Unosson C."/>
            <person name="Inganas E."/>
            <person name="Ohlen M."/>
            <person name="Cardew S."/>
            <person name="Jensie-Markopoulos S."/>
            <person name="Salva-Serra F."/>
            <person name="Jaen-Luchoro D."/>
            <person name="Karlsson R."/>
            <person name="Svensson-Stadler L."/>
            <person name="Chun J."/>
            <person name="Moore E."/>
        </authorList>
    </citation>
    <scope>NUCLEOTIDE SEQUENCE [LARGE SCALE GENOMIC DNA]</scope>
    <source>
        <strain evidence="2 3">CCUG 53682T</strain>
    </source>
</reference>
<protein>
    <recommendedName>
        <fullName evidence="4">Adhesin</fullName>
    </recommendedName>
</protein>
<evidence type="ECO:0000313" key="3">
    <source>
        <dbReference type="Proteomes" id="UP000322181"/>
    </source>
</evidence>
<dbReference type="EMBL" id="VXKB01000001">
    <property type="protein sequence ID" value="KAA8716608.1"/>
    <property type="molecule type" value="Genomic_DNA"/>
</dbReference>
<evidence type="ECO:0008006" key="4">
    <source>
        <dbReference type="Google" id="ProtNLM"/>
    </source>
</evidence>